<name>A0ABP0G3Z3_CLALP</name>
<dbReference type="EMBL" id="CAWYQH010000102">
    <property type="protein sequence ID" value="CAK8686543.1"/>
    <property type="molecule type" value="Genomic_DNA"/>
</dbReference>
<organism evidence="1 2">
    <name type="scientific">Clavelina lepadiformis</name>
    <name type="common">Light-bulb sea squirt</name>
    <name type="synonym">Ascidia lepadiformis</name>
    <dbReference type="NCBI Taxonomy" id="159417"/>
    <lineage>
        <taxon>Eukaryota</taxon>
        <taxon>Metazoa</taxon>
        <taxon>Chordata</taxon>
        <taxon>Tunicata</taxon>
        <taxon>Ascidiacea</taxon>
        <taxon>Aplousobranchia</taxon>
        <taxon>Clavelinidae</taxon>
        <taxon>Clavelina</taxon>
    </lineage>
</organism>
<evidence type="ECO:0000313" key="1">
    <source>
        <dbReference type="EMBL" id="CAK8686543.1"/>
    </source>
</evidence>
<reference evidence="1 2" key="1">
    <citation type="submission" date="2024-02" db="EMBL/GenBank/DDBJ databases">
        <authorList>
            <person name="Daric V."/>
            <person name="Darras S."/>
        </authorList>
    </citation>
    <scope>NUCLEOTIDE SEQUENCE [LARGE SCALE GENOMIC DNA]</scope>
</reference>
<proteinExistence type="predicted"/>
<sequence length="249" mass="28310">MSAVFFRFAVVNRDHCNGTATKKIFLARLITRCFCYKLVLATHETIVRLIDVTSPKQDLRLDELFSDLSWSDWWKTIDITGSSFAVKLNDIWKNHVIKEGESIASLYGEVEKIISSADKEGLTMKQALYSIVVHLTCAMLLILNQSSEKTSHHYSYRDHLKSCEKLSNIEEIKSILEEVCESFETFSKNYSKTTLVNDVFCPKSVCSGATSSDKTVYESDRVVLHESKKETAPKDLDDKFVTINNLTVN</sequence>
<dbReference type="Proteomes" id="UP001642483">
    <property type="component" value="Unassembled WGS sequence"/>
</dbReference>
<keyword evidence="2" id="KW-1185">Reference proteome</keyword>
<comment type="caution">
    <text evidence="1">The sequence shown here is derived from an EMBL/GenBank/DDBJ whole genome shotgun (WGS) entry which is preliminary data.</text>
</comment>
<accession>A0ABP0G3Z3</accession>
<gene>
    <name evidence="1" type="ORF">CVLEPA_LOCUS18464</name>
</gene>
<evidence type="ECO:0000313" key="2">
    <source>
        <dbReference type="Proteomes" id="UP001642483"/>
    </source>
</evidence>
<protein>
    <submittedName>
        <fullName evidence="1">Uncharacterized protein</fullName>
    </submittedName>
</protein>